<dbReference type="InterPro" id="IPR050243">
    <property type="entry name" value="PHP_phosphatase"/>
</dbReference>
<gene>
    <name evidence="3" type="ORF">HQQ74_10840</name>
    <name evidence="2" type="ORF">MMAB1_0547</name>
</gene>
<dbReference type="GO" id="GO:0008270">
    <property type="term" value="F:zinc ion binding"/>
    <property type="evidence" value="ECO:0007669"/>
    <property type="project" value="TreeGrafter"/>
</dbReference>
<dbReference type="GeneID" id="27136600"/>
<dbReference type="InterPro" id="IPR016195">
    <property type="entry name" value="Pol/histidinol_Pase-like"/>
</dbReference>
<evidence type="ECO:0000313" key="2">
    <source>
        <dbReference type="EMBL" id="CVK31764.1"/>
    </source>
</evidence>
<organism evidence="2 4">
    <name type="scientific">Methanoculleus bourgensis</name>
    <dbReference type="NCBI Taxonomy" id="83986"/>
    <lineage>
        <taxon>Archaea</taxon>
        <taxon>Methanobacteriati</taxon>
        <taxon>Methanobacteriota</taxon>
        <taxon>Stenosarchaea group</taxon>
        <taxon>Methanomicrobia</taxon>
        <taxon>Methanomicrobiales</taxon>
        <taxon>Methanomicrobiaceae</taxon>
        <taxon>Methanoculleus</taxon>
    </lineage>
</organism>
<dbReference type="Pfam" id="PF02811">
    <property type="entry name" value="PHP"/>
    <property type="match status" value="1"/>
</dbReference>
<dbReference type="SUPFAM" id="SSF89550">
    <property type="entry name" value="PHP domain-like"/>
    <property type="match status" value="1"/>
</dbReference>
<dbReference type="RefSeq" id="WP_062261750.1">
    <property type="nucleotide sequence ID" value="NZ_DAIMMY010000005.1"/>
</dbReference>
<reference evidence="3" key="2">
    <citation type="submission" date="2020-05" db="EMBL/GenBank/DDBJ databases">
        <title>The first insight into the ecology of ammonia-tolerant syntrophic propionate oxidizing bacteria.</title>
        <authorList>
            <person name="Singh A."/>
            <person name="Schnurer A."/>
            <person name="Westerholm M."/>
        </authorList>
    </citation>
    <scope>NUCLEOTIDE SEQUENCE</scope>
    <source>
        <strain evidence="3">MAG54</strain>
    </source>
</reference>
<sequence>MYDLHTHTILSDGELLPTELVRRAAVLGYDTIAVTDHADASNLAHLVEAVGEVRDSAQCYDVDLLVGVELTHVPPSLIPGLARDAKRRGADIVVVHGETVMEPVAPGTNRAACTCDYVDVLGHPGLLSIEDALEAAKRGIALEITSRAGHNRTNGHVVRVAREAGCRLVVDSDTHAPSDLMSKEARWAVALGAGLTEAESREVLSQDIKRLLHL</sequence>
<proteinExistence type="predicted"/>
<dbReference type="OrthoDB" id="9968at2157"/>
<dbReference type="EMBL" id="JABMJE010000233">
    <property type="protein sequence ID" value="NQS79171.1"/>
    <property type="molecule type" value="Genomic_DNA"/>
</dbReference>
<reference evidence="2 4" key="1">
    <citation type="submission" date="2016-01" db="EMBL/GenBank/DDBJ databases">
        <authorList>
            <person name="Manzoor S."/>
        </authorList>
    </citation>
    <scope>NUCLEOTIDE SEQUENCE [LARGE SCALE GENOMIC DNA]</scope>
    <source>
        <strain evidence="2">Methanoculleus sp MAB1</strain>
    </source>
</reference>
<dbReference type="PANTHER" id="PTHR36928:SF1">
    <property type="entry name" value="PHOSPHATASE YCDX-RELATED"/>
    <property type="match status" value="1"/>
</dbReference>
<evidence type="ECO:0000259" key="1">
    <source>
        <dbReference type="SMART" id="SM00481"/>
    </source>
</evidence>
<dbReference type="EMBL" id="LT158599">
    <property type="protein sequence ID" value="CVK31764.1"/>
    <property type="molecule type" value="Genomic_DNA"/>
</dbReference>
<dbReference type="GO" id="GO:0042578">
    <property type="term" value="F:phosphoric ester hydrolase activity"/>
    <property type="evidence" value="ECO:0007669"/>
    <property type="project" value="TreeGrafter"/>
</dbReference>
<dbReference type="SMART" id="SM00481">
    <property type="entry name" value="POLIIIAc"/>
    <property type="match status" value="1"/>
</dbReference>
<protein>
    <submittedName>
        <fullName evidence="3">Histidinol phosphate phosphatase domain-containing protein</fullName>
    </submittedName>
</protein>
<dbReference type="InterPro" id="IPR004013">
    <property type="entry name" value="PHP_dom"/>
</dbReference>
<dbReference type="NCBIfam" id="NF004981">
    <property type="entry name" value="PRK06361.1"/>
    <property type="match status" value="1"/>
</dbReference>
<dbReference type="InterPro" id="IPR003141">
    <property type="entry name" value="Pol/His_phosphatase_N"/>
</dbReference>
<dbReference type="Proteomes" id="UP000069850">
    <property type="component" value="Chromosome 1"/>
</dbReference>
<dbReference type="PANTHER" id="PTHR36928">
    <property type="entry name" value="PHOSPHATASE YCDX-RELATED"/>
    <property type="match status" value="1"/>
</dbReference>
<dbReference type="KEGG" id="mema:MMAB1_0547"/>
<dbReference type="CDD" id="cd07432">
    <property type="entry name" value="PHP_HisPPase"/>
    <property type="match status" value="1"/>
</dbReference>
<evidence type="ECO:0000313" key="3">
    <source>
        <dbReference type="EMBL" id="NQS79171.1"/>
    </source>
</evidence>
<dbReference type="GO" id="GO:0005829">
    <property type="term" value="C:cytosol"/>
    <property type="evidence" value="ECO:0007669"/>
    <property type="project" value="TreeGrafter"/>
</dbReference>
<feature type="domain" description="Polymerase/histidinol phosphatase N-terminal" evidence="1">
    <location>
        <begin position="2"/>
        <end position="74"/>
    </location>
</feature>
<dbReference type="Gene3D" id="3.20.20.140">
    <property type="entry name" value="Metal-dependent hydrolases"/>
    <property type="match status" value="1"/>
</dbReference>
<dbReference type="AlphaFoldDB" id="A0A0X3BJI9"/>
<dbReference type="Proteomes" id="UP000737555">
    <property type="component" value="Unassembled WGS sequence"/>
</dbReference>
<name>A0A0X3BJI9_9EURY</name>
<evidence type="ECO:0000313" key="4">
    <source>
        <dbReference type="Proteomes" id="UP000069850"/>
    </source>
</evidence>
<accession>A0A0X3BJI9</accession>